<comment type="caution">
    <text evidence="5">The sequence shown here is derived from an EMBL/GenBank/DDBJ whole genome shotgun (WGS) entry which is preliminary data.</text>
</comment>
<feature type="domain" description="SKP1 component dimerisation" evidence="3">
    <location>
        <begin position="270"/>
        <end position="312"/>
    </location>
</feature>
<feature type="domain" description="SKP1 component dimerisation" evidence="3">
    <location>
        <begin position="112"/>
        <end position="146"/>
    </location>
</feature>
<dbReference type="InterPro" id="IPR016072">
    <property type="entry name" value="Skp1_comp_dimer"/>
</dbReference>
<evidence type="ECO:0000256" key="1">
    <source>
        <dbReference type="ARBA" id="ARBA00009993"/>
    </source>
</evidence>
<dbReference type="SUPFAM" id="SSF54695">
    <property type="entry name" value="POZ domain"/>
    <property type="match status" value="2"/>
</dbReference>
<evidence type="ECO:0000313" key="5">
    <source>
        <dbReference type="EMBL" id="ODM89399.1"/>
    </source>
</evidence>
<keyword evidence="2" id="KW-0833">Ubl conjugation pathway</keyword>
<dbReference type="Proteomes" id="UP000094527">
    <property type="component" value="Unassembled WGS sequence"/>
</dbReference>
<dbReference type="PANTHER" id="PTHR11165">
    <property type="entry name" value="SKP1"/>
    <property type="match status" value="1"/>
</dbReference>
<comment type="similarity">
    <text evidence="1">Belongs to the SKP1 family.</text>
</comment>
<dbReference type="GO" id="GO:0016301">
    <property type="term" value="F:kinase activity"/>
    <property type="evidence" value="ECO:0007669"/>
    <property type="project" value="UniProtKB-KW"/>
</dbReference>
<dbReference type="EMBL" id="LJIJ01002674">
    <property type="protein sequence ID" value="ODM89399.1"/>
    <property type="molecule type" value="Genomic_DNA"/>
</dbReference>
<evidence type="ECO:0000259" key="3">
    <source>
        <dbReference type="Pfam" id="PF01466"/>
    </source>
</evidence>
<dbReference type="SUPFAM" id="SSF81382">
    <property type="entry name" value="Skp1 dimerisation domain-like"/>
    <property type="match status" value="2"/>
</dbReference>
<dbReference type="Pfam" id="PF03931">
    <property type="entry name" value="Skp1_POZ"/>
    <property type="match status" value="2"/>
</dbReference>
<keyword evidence="6" id="KW-1185">Reference proteome</keyword>
<dbReference type="InterPro" id="IPR001232">
    <property type="entry name" value="SKP1-like"/>
</dbReference>
<dbReference type="SMART" id="SM00512">
    <property type="entry name" value="Skp1"/>
    <property type="match status" value="2"/>
</dbReference>
<dbReference type="OrthoDB" id="2342932at2759"/>
<gene>
    <name evidence="5" type="ORF">Ocin01_17285</name>
</gene>
<keyword evidence="5" id="KW-0808">Transferase</keyword>
<feature type="domain" description="SKP1 component POZ" evidence="4">
    <location>
        <begin position="158"/>
        <end position="218"/>
    </location>
</feature>
<dbReference type="AlphaFoldDB" id="A0A1D2M8Y3"/>
<dbReference type="Gene3D" id="3.30.710.10">
    <property type="entry name" value="Potassium Channel Kv1.1, Chain A"/>
    <property type="match status" value="2"/>
</dbReference>
<dbReference type="InterPro" id="IPR036296">
    <property type="entry name" value="SKP1-like_dim_sf"/>
</dbReference>
<sequence>MPNIKLKTNDGRVFVVDVDVAKCSEMINTMLEDLGGVEERGTGDAELVGTLDKLDGPTFEKVLEWATYYKQGGGGSERTVEEVKEWDANFMSGWDQKTLNEVILAANFLDIKALLDTTFGKVKSMIQGKTPEELRAIFKFDNEVEENVLMGLVDDSNVKLQSSDGARLYLDIEIAKLLPKVKSLMEEKQTMEKVIRLPFDFSATLLEKVVDWVKFHRNDPVAVTEAESSKKFEISLISDWDKKFLKPLDAGDLFEMVLLAHKLEINNLQTLLSGKITSMIIGKEPDEIRSTFLLKNDFSTEEAELVQKENSWVAKN</sequence>
<organism evidence="5 6">
    <name type="scientific">Orchesella cincta</name>
    <name type="common">Springtail</name>
    <name type="synonym">Podura cincta</name>
    <dbReference type="NCBI Taxonomy" id="48709"/>
    <lineage>
        <taxon>Eukaryota</taxon>
        <taxon>Metazoa</taxon>
        <taxon>Ecdysozoa</taxon>
        <taxon>Arthropoda</taxon>
        <taxon>Hexapoda</taxon>
        <taxon>Collembola</taxon>
        <taxon>Entomobryomorpha</taxon>
        <taxon>Entomobryoidea</taxon>
        <taxon>Orchesellidae</taxon>
        <taxon>Orchesellinae</taxon>
        <taxon>Orchesella</taxon>
    </lineage>
</organism>
<dbReference type="GO" id="GO:0006511">
    <property type="term" value="P:ubiquitin-dependent protein catabolic process"/>
    <property type="evidence" value="ECO:0007669"/>
    <property type="project" value="InterPro"/>
</dbReference>
<dbReference type="STRING" id="48709.A0A1D2M8Y3"/>
<dbReference type="OMA" id="YHKNDPK"/>
<evidence type="ECO:0000259" key="4">
    <source>
        <dbReference type="Pfam" id="PF03931"/>
    </source>
</evidence>
<dbReference type="InterPro" id="IPR011333">
    <property type="entry name" value="SKP1/BTB/POZ_sf"/>
</dbReference>
<name>A0A1D2M8Y3_ORCCI</name>
<feature type="domain" description="SKP1 component POZ" evidence="4">
    <location>
        <begin position="3"/>
        <end position="71"/>
    </location>
</feature>
<protein>
    <submittedName>
        <fullName evidence="5">S-phase kinase-associated protein 1</fullName>
    </submittedName>
</protein>
<keyword evidence="5" id="KW-0418">Kinase</keyword>
<evidence type="ECO:0000313" key="6">
    <source>
        <dbReference type="Proteomes" id="UP000094527"/>
    </source>
</evidence>
<proteinExistence type="inferred from homology"/>
<reference evidence="5 6" key="1">
    <citation type="journal article" date="2016" name="Genome Biol. Evol.">
        <title>Gene Family Evolution Reflects Adaptation to Soil Environmental Stressors in the Genome of the Collembolan Orchesella cincta.</title>
        <authorList>
            <person name="Faddeeva-Vakhrusheva A."/>
            <person name="Derks M.F."/>
            <person name="Anvar S.Y."/>
            <person name="Agamennone V."/>
            <person name="Suring W."/>
            <person name="Smit S."/>
            <person name="van Straalen N.M."/>
            <person name="Roelofs D."/>
        </authorList>
    </citation>
    <scope>NUCLEOTIDE SEQUENCE [LARGE SCALE GENOMIC DNA]</scope>
    <source>
        <tissue evidence="5">Mixed pool</tissue>
    </source>
</reference>
<dbReference type="FunFam" id="3.30.710.10:FF:000124">
    <property type="entry name" value="Protein CBG09126"/>
    <property type="match status" value="2"/>
</dbReference>
<evidence type="ECO:0000256" key="2">
    <source>
        <dbReference type="ARBA" id="ARBA00022786"/>
    </source>
</evidence>
<dbReference type="Pfam" id="PF01466">
    <property type="entry name" value="Skp1"/>
    <property type="match status" value="2"/>
</dbReference>
<dbReference type="InterPro" id="IPR016897">
    <property type="entry name" value="SKP1"/>
</dbReference>
<dbReference type="InterPro" id="IPR016073">
    <property type="entry name" value="Skp1_comp_POZ"/>
</dbReference>
<accession>A0A1D2M8Y3</accession>